<dbReference type="GO" id="GO:0009067">
    <property type="term" value="P:aspartate family amino acid biosynthetic process"/>
    <property type="evidence" value="ECO:0007669"/>
    <property type="project" value="InterPro"/>
</dbReference>
<accession>A0A328DX16</accession>
<dbReference type="AlphaFoldDB" id="A0A328DX16"/>
<evidence type="ECO:0000313" key="2">
    <source>
        <dbReference type="EMBL" id="RAL48643.1"/>
    </source>
</evidence>
<dbReference type="PANTHER" id="PTHR43070:SF5">
    <property type="entry name" value="HOMOSERINE DEHYDROGENASE"/>
    <property type="match status" value="1"/>
</dbReference>
<evidence type="ECO:0000313" key="3">
    <source>
        <dbReference type="Proteomes" id="UP000249390"/>
    </source>
</evidence>
<dbReference type="EMBL" id="NQVE01000097">
    <property type="protein sequence ID" value="RAL48643.1"/>
    <property type="molecule type" value="Genomic_DNA"/>
</dbReference>
<comment type="caution">
    <text evidence="2">The sequence shown here is derived from an EMBL/GenBank/DDBJ whole genome shotgun (WGS) entry which is preliminary data.</text>
</comment>
<dbReference type="PANTHER" id="PTHR43070">
    <property type="match status" value="1"/>
</dbReference>
<protein>
    <submittedName>
        <fullName evidence="2">Uncharacterized protein</fullName>
    </submittedName>
</protein>
<dbReference type="GO" id="GO:0004412">
    <property type="term" value="F:homoserine dehydrogenase activity"/>
    <property type="evidence" value="ECO:0007669"/>
    <property type="project" value="InterPro"/>
</dbReference>
<dbReference type="Gene3D" id="3.30.360.10">
    <property type="entry name" value="Dihydrodipicolinate Reductase, domain 2"/>
    <property type="match status" value="1"/>
</dbReference>
<dbReference type="GO" id="GO:0009090">
    <property type="term" value="P:homoserine biosynthetic process"/>
    <property type="evidence" value="ECO:0007669"/>
    <property type="project" value="TreeGrafter"/>
</dbReference>
<keyword evidence="3" id="KW-1185">Reference proteome</keyword>
<reference evidence="2 3" key="1">
    <citation type="submission" date="2018-06" db="EMBL/GenBank/DDBJ databases">
        <title>The Genome of Cuscuta australis (Dodder) Provides Insight into the Evolution of Plant Parasitism.</title>
        <authorList>
            <person name="Liu H."/>
        </authorList>
    </citation>
    <scope>NUCLEOTIDE SEQUENCE [LARGE SCALE GENOMIC DNA]</scope>
    <source>
        <strain evidence="3">cv. Yunnan</strain>
        <tissue evidence="2">Vines</tissue>
    </source>
</reference>
<dbReference type="InterPro" id="IPR011147">
    <property type="entry name" value="Bifunc_Aspkin/hSer_DH"/>
</dbReference>
<sequence length="88" mass="9924">MVQKQSQIHLPQLFSRVIFFARDCGLVLELLDVSVKNLVPQPLRASASAQEFMQLLPQLDDDLANQRQEVEAAGRYIYAGSKFGFVKT</sequence>
<keyword evidence="1" id="KW-0521">NADP</keyword>
<evidence type="ECO:0000256" key="1">
    <source>
        <dbReference type="ARBA" id="ARBA00022857"/>
    </source>
</evidence>
<dbReference type="Proteomes" id="UP000249390">
    <property type="component" value="Unassembled WGS sequence"/>
</dbReference>
<gene>
    <name evidence="2" type="ORF">DM860_000963</name>
</gene>
<organism evidence="2 3">
    <name type="scientific">Cuscuta australis</name>
    <dbReference type="NCBI Taxonomy" id="267555"/>
    <lineage>
        <taxon>Eukaryota</taxon>
        <taxon>Viridiplantae</taxon>
        <taxon>Streptophyta</taxon>
        <taxon>Embryophyta</taxon>
        <taxon>Tracheophyta</taxon>
        <taxon>Spermatophyta</taxon>
        <taxon>Magnoliopsida</taxon>
        <taxon>eudicotyledons</taxon>
        <taxon>Gunneridae</taxon>
        <taxon>Pentapetalae</taxon>
        <taxon>asterids</taxon>
        <taxon>lamiids</taxon>
        <taxon>Solanales</taxon>
        <taxon>Convolvulaceae</taxon>
        <taxon>Cuscuteae</taxon>
        <taxon>Cuscuta</taxon>
        <taxon>Cuscuta subgen. Grammica</taxon>
        <taxon>Cuscuta sect. Cleistogrammica</taxon>
    </lineage>
</organism>
<proteinExistence type="predicted"/>
<name>A0A328DX16_9ASTE</name>